<evidence type="ECO:0000313" key="2">
    <source>
        <dbReference type="EMBL" id="BBH26923.1"/>
    </source>
</evidence>
<reference evidence="2 3" key="1">
    <citation type="submission" date="2018-11" db="EMBL/GenBank/DDBJ databases">
        <title>Novel Erysipelotrichaceae bacterium isolated from small intestine of a swine.</title>
        <authorList>
            <person name="Kim J.S."/>
            <person name="Choe H."/>
            <person name="Lee Y.R."/>
            <person name="Kim K.M."/>
            <person name="Park D.S."/>
        </authorList>
    </citation>
    <scope>NUCLEOTIDE SEQUENCE [LARGE SCALE GENOMIC DNA]</scope>
    <source>
        <strain evidence="2 3">SG0102</strain>
    </source>
</reference>
<dbReference type="OrthoDB" id="87655at2"/>
<dbReference type="FunCoup" id="A0A3G9JPI9">
    <property type="interactions" value="129"/>
</dbReference>
<proteinExistence type="predicted"/>
<dbReference type="EMBL" id="AP019309">
    <property type="protein sequence ID" value="BBH26923.1"/>
    <property type="molecule type" value="Genomic_DNA"/>
</dbReference>
<feature type="transmembrane region" description="Helical" evidence="1">
    <location>
        <begin position="73"/>
        <end position="94"/>
    </location>
</feature>
<keyword evidence="1" id="KW-0812">Transmembrane</keyword>
<protein>
    <submittedName>
        <fullName evidence="2">Membrane protein</fullName>
    </submittedName>
</protein>
<feature type="transmembrane region" description="Helical" evidence="1">
    <location>
        <begin position="100"/>
        <end position="123"/>
    </location>
</feature>
<keyword evidence="3" id="KW-1185">Reference proteome</keyword>
<keyword evidence="1" id="KW-1133">Transmembrane helix</keyword>
<dbReference type="InParanoid" id="A0A3G9JPI9"/>
<dbReference type="PANTHER" id="PTHR40078:SF1">
    <property type="entry name" value="INTEGRAL MEMBRANE PROTEIN"/>
    <property type="match status" value="1"/>
</dbReference>
<dbReference type="PANTHER" id="PTHR40078">
    <property type="entry name" value="INTEGRAL MEMBRANE PROTEIN-RELATED"/>
    <property type="match status" value="1"/>
</dbReference>
<dbReference type="Pfam" id="PF19700">
    <property type="entry name" value="DUF6198"/>
    <property type="match status" value="1"/>
</dbReference>
<evidence type="ECO:0000256" key="1">
    <source>
        <dbReference type="SAM" id="Phobius"/>
    </source>
</evidence>
<dbReference type="RefSeq" id="WP_125119711.1">
    <property type="nucleotide sequence ID" value="NZ_AP019309.1"/>
</dbReference>
<keyword evidence="1" id="KW-0472">Membrane</keyword>
<feature type="transmembrane region" description="Helical" evidence="1">
    <location>
        <begin position="46"/>
        <end position="66"/>
    </location>
</feature>
<feature type="transmembrane region" description="Helical" evidence="1">
    <location>
        <begin position="152"/>
        <end position="174"/>
    </location>
</feature>
<dbReference type="InterPro" id="IPR038750">
    <property type="entry name" value="YczE/YyaS-like"/>
</dbReference>
<dbReference type="Proteomes" id="UP000268059">
    <property type="component" value="Chromosome"/>
</dbReference>
<sequence length="212" mass="22911">MFKRICIYILGIFILGLGLVLNSKTGLGVSPIISVPFACSQMSSLSFGRCTSIAYIVLVIIQLLVYRKITLSVLLQIPFSYLFGLLIDFYNALLPISHPSFIVAFFILLLAIFCTALGAFLMVNMELIVNPGDGYVNAFAKVTGKPFGKVKLITDCIMITITLVLSLSLAGHIYGLGLGTILAAMLTGTTISVLDHFLGRQLAVIVLRSKKG</sequence>
<evidence type="ECO:0000313" key="3">
    <source>
        <dbReference type="Proteomes" id="UP000268059"/>
    </source>
</evidence>
<dbReference type="AlphaFoldDB" id="A0A3G9JPI9"/>
<gene>
    <name evidence="2" type="ORF">SG0102_18570</name>
</gene>
<dbReference type="KEGG" id="ebm:SG0102_18570"/>
<accession>A0A3G9JPI9</accession>
<name>A0A3G9JPI9_9FIRM</name>
<organism evidence="2 3">
    <name type="scientific">Intestinibaculum porci</name>
    <dbReference type="NCBI Taxonomy" id="2487118"/>
    <lineage>
        <taxon>Bacteria</taxon>
        <taxon>Bacillati</taxon>
        <taxon>Bacillota</taxon>
        <taxon>Erysipelotrichia</taxon>
        <taxon>Erysipelotrichales</taxon>
        <taxon>Erysipelotrichaceae</taxon>
        <taxon>Intestinibaculum</taxon>
    </lineage>
</organism>